<feature type="region of interest" description="Disordered" evidence="2">
    <location>
        <begin position="572"/>
        <end position="608"/>
    </location>
</feature>
<dbReference type="AlphaFoldDB" id="W8CA22"/>
<comment type="function">
    <text evidence="1">As a component of the GATOR1 complex functions as an inhibitor of the amino acid-sensing branch of the TORC1 pathway.</text>
</comment>
<organism evidence="4">
    <name type="scientific">Ceratitis capitata</name>
    <name type="common">Mediterranean fruit fly</name>
    <name type="synonym">Tephritis capitata</name>
    <dbReference type="NCBI Taxonomy" id="7213"/>
    <lineage>
        <taxon>Eukaryota</taxon>
        <taxon>Metazoa</taxon>
        <taxon>Ecdysozoa</taxon>
        <taxon>Arthropoda</taxon>
        <taxon>Hexapoda</taxon>
        <taxon>Insecta</taxon>
        <taxon>Pterygota</taxon>
        <taxon>Neoptera</taxon>
        <taxon>Endopterygota</taxon>
        <taxon>Diptera</taxon>
        <taxon>Brachycera</taxon>
        <taxon>Muscomorpha</taxon>
        <taxon>Tephritoidea</taxon>
        <taxon>Tephritidae</taxon>
        <taxon>Ceratitis</taxon>
        <taxon>Ceratitis</taxon>
    </lineage>
</organism>
<proteinExistence type="evidence at transcript level"/>
<dbReference type="GO" id="GO:0005764">
    <property type="term" value="C:lysosome"/>
    <property type="evidence" value="ECO:0007669"/>
    <property type="project" value="UniProtKB-SubCell"/>
</dbReference>
<reference evidence="3" key="3">
    <citation type="submission" date="2020-11" db="EMBL/GenBank/DDBJ databases">
        <authorList>
            <person name="Whitehead M."/>
        </authorList>
    </citation>
    <scope>NUCLEOTIDE SEQUENCE</scope>
    <source>
        <strain evidence="3">EGII</strain>
    </source>
</reference>
<dbReference type="GO" id="GO:0010508">
    <property type="term" value="P:positive regulation of autophagy"/>
    <property type="evidence" value="ECO:0007669"/>
    <property type="project" value="TreeGrafter"/>
</dbReference>
<dbReference type="Proteomes" id="UP000606786">
    <property type="component" value="Unassembled WGS sequence"/>
</dbReference>
<keyword evidence="5" id="KW-1185">Reference proteome</keyword>
<evidence type="ECO:0000313" key="3">
    <source>
        <dbReference type="EMBL" id="CAD7005810.1"/>
    </source>
</evidence>
<sequence>MEVNPIALLLVYMDSKGDRLLFRYPYEHVYKEKTPVHTMSLAASAPVLNNPPLVDIVMTSSTTSLVSQISTETTKKRNPYAISSSDELLQTTPPPNAQPVNVFGACTSFCNAVPKGQLEGFTDEVLSTLFAVKQQLCNQKLELKVNDVRFVSHPTLIPRNELRTSIGNTSNTSNTSNNFLSLVTATSNTAVPGAQPNVAPTKPQPQQMLINIVFALHAQASYSIVKCYYELSKRLGLALRVEEQRVGYCTEETMLMARTHDELSSQQQPLERTFDAITERSTLAQALKSIYHDLCTTGLLNTTLNQYLTVSFCLPQKAHQLHKKGSMVEPEVIDRCLRALKPYHGMLLVDYAELLDCVPPRAARMLLQLVEIYTPLMSLQMLASEADMSIEHVYKMVSHLVYWGKATIIYPLCETNVYVIAPDAPLHTKSHLVEKFSARFAGMSLFDAISHFSLPTSIGHLTTPLQQSARQGMLAQMVVWMLQHHLLMQLHTYVQFMPSDSDDFYGGVSSMNVAGSSSSDGGNEHLHEGTNTISSMGVGVAGELMISTLSHSINASDDDLNAGSLLSCASQPLPVPHTSRSEDRYSGGCSTGSENIAVQPSSSHKSNYSMTASISTENCDSIASIEDEERIKELLSVFNETDRAAIRRIPASSNVDDLSLLVKLYQAGYFKSEHHLEEIMYFQSLRPAELLQLLDKFRDVLIIYETEDPAIASMYNNK</sequence>
<comment type="similarity">
    <text evidence="1">Belongs to the NPR3 family.</text>
</comment>
<gene>
    <name evidence="4" type="primary">NPRL3</name>
    <name evidence="3" type="ORF">CCAP1982_LOCUS14156</name>
</gene>
<dbReference type="GO" id="GO:1904262">
    <property type="term" value="P:negative regulation of TORC1 signaling"/>
    <property type="evidence" value="ECO:0007669"/>
    <property type="project" value="TreeGrafter"/>
</dbReference>
<evidence type="ECO:0000313" key="4">
    <source>
        <dbReference type="EMBL" id="JAC00410.1"/>
    </source>
</evidence>
<protein>
    <recommendedName>
        <fullName evidence="1">GATOR complex protein NPRL3</fullName>
    </recommendedName>
    <alternativeName>
        <fullName evidence="1">Nitrogen permease regulator 3-like protein</fullName>
    </alternativeName>
</protein>
<dbReference type="GO" id="GO:0038202">
    <property type="term" value="P:TORC1 signaling"/>
    <property type="evidence" value="ECO:0007669"/>
    <property type="project" value="TreeGrafter"/>
</dbReference>
<dbReference type="PANTHER" id="PTHR13153">
    <property type="entry name" value="CGTHBA PROTEIN -14 GENE PROTEIN"/>
    <property type="match status" value="1"/>
</dbReference>
<evidence type="ECO:0000256" key="1">
    <source>
        <dbReference type="RuleBase" id="RU368069"/>
    </source>
</evidence>
<keyword evidence="1" id="KW-0732">Signal</keyword>
<dbReference type="Pfam" id="PF03666">
    <property type="entry name" value="NPR3"/>
    <property type="match status" value="1"/>
</dbReference>
<feature type="compositionally biased region" description="Polar residues" evidence="2">
    <location>
        <begin position="591"/>
        <end position="608"/>
    </location>
</feature>
<dbReference type="InterPro" id="IPR005365">
    <property type="entry name" value="Npr3"/>
</dbReference>
<dbReference type="OrthoDB" id="18648at2759"/>
<dbReference type="PANTHER" id="PTHR13153:SF5">
    <property type="entry name" value="GATOR COMPLEX PROTEIN NPRL3"/>
    <property type="match status" value="1"/>
</dbReference>
<accession>W8CA22</accession>
<reference evidence="4" key="2">
    <citation type="journal article" date="2014" name="BMC Genomics">
        <title>A genomic perspective to assessing quality of mass-reared SIT flies used in Mediterranean fruit fly (Ceratitis capitata) eradication in California.</title>
        <authorList>
            <person name="Calla B."/>
            <person name="Hall B."/>
            <person name="Hou S."/>
            <person name="Geib S.M."/>
        </authorList>
    </citation>
    <scope>NUCLEOTIDE SEQUENCE</scope>
</reference>
<name>W8CA22_CERCA</name>
<reference evidence="4" key="1">
    <citation type="submission" date="2013-07" db="EMBL/GenBank/DDBJ databases">
        <authorList>
            <person name="Geib S."/>
        </authorList>
    </citation>
    <scope>NUCLEOTIDE SEQUENCE</scope>
</reference>
<evidence type="ECO:0000256" key="2">
    <source>
        <dbReference type="SAM" id="MobiDB-lite"/>
    </source>
</evidence>
<dbReference type="GO" id="GO:0034198">
    <property type="term" value="P:cellular response to amino acid starvation"/>
    <property type="evidence" value="ECO:0007669"/>
    <property type="project" value="UniProtKB-UniRule"/>
</dbReference>
<keyword evidence="1" id="KW-0458">Lysosome</keyword>
<dbReference type="EMBL" id="CAJHJT010000034">
    <property type="protein sequence ID" value="CAD7005810.1"/>
    <property type="molecule type" value="Genomic_DNA"/>
</dbReference>
<evidence type="ECO:0000313" key="5">
    <source>
        <dbReference type="Proteomes" id="UP000606786"/>
    </source>
</evidence>
<comment type="subcellular location">
    <subcellularLocation>
        <location evidence="1">Lysosome</location>
    </subcellularLocation>
</comment>
<dbReference type="GO" id="GO:1990130">
    <property type="term" value="C:GATOR1 complex"/>
    <property type="evidence" value="ECO:0007669"/>
    <property type="project" value="UniProtKB-UniRule"/>
</dbReference>
<dbReference type="EMBL" id="GAMC01006146">
    <property type="protein sequence ID" value="JAC00410.1"/>
    <property type="molecule type" value="mRNA"/>
</dbReference>